<organism evidence="2 3">
    <name type="scientific">Paenibacillus suaedae</name>
    <dbReference type="NCBI Taxonomy" id="3077233"/>
    <lineage>
        <taxon>Bacteria</taxon>
        <taxon>Bacillati</taxon>
        <taxon>Bacillota</taxon>
        <taxon>Bacilli</taxon>
        <taxon>Bacillales</taxon>
        <taxon>Paenibacillaceae</taxon>
        <taxon>Paenibacillus</taxon>
    </lineage>
</organism>
<dbReference type="AlphaFoldDB" id="A0AAJ2N081"/>
<dbReference type="PANTHER" id="PTHR24637">
    <property type="entry name" value="COLLAGEN"/>
    <property type="match status" value="1"/>
</dbReference>
<name>A0AAJ2N081_9BACL</name>
<dbReference type="InterPro" id="IPR058705">
    <property type="entry name" value="A_ENA"/>
</dbReference>
<comment type="caution">
    <text evidence="2">The sequence shown here is derived from an EMBL/GenBank/DDBJ whole genome shotgun (WGS) entry which is preliminary data.</text>
</comment>
<dbReference type="RefSeq" id="WP_315742794.1">
    <property type="nucleotide sequence ID" value="NZ_JAVYAA010000001.1"/>
</dbReference>
<evidence type="ECO:0000313" key="3">
    <source>
        <dbReference type="Proteomes" id="UP001250538"/>
    </source>
</evidence>
<feature type="region of interest" description="Disordered" evidence="1">
    <location>
        <begin position="100"/>
        <end position="119"/>
    </location>
</feature>
<reference evidence="3" key="1">
    <citation type="submission" date="2023-09" db="EMBL/GenBank/DDBJ databases">
        <title>Paenibacillus sp. chi10 Genome sequencing and assembly.</title>
        <authorList>
            <person name="Kim I."/>
        </authorList>
    </citation>
    <scope>NUCLEOTIDE SEQUENCE [LARGE SCALE GENOMIC DNA]</scope>
    <source>
        <strain evidence="3">chi10</strain>
    </source>
</reference>
<evidence type="ECO:0008006" key="4">
    <source>
        <dbReference type="Google" id="ProtNLM"/>
    </source>
</evidence>
<gene>
    <name evidence="2" type="ORF">RQP50_01860</name>
</gene>
<dbReference type="Proteomes" id="UP001250538">
    <property type="component" value="Unassembled WGS sequence"/>
</dbReference>
<keyword evidence="3" id="KW-1185">Reference proteome</keyword>
<proteinExistence type="predicted"/>
<dbReference type="Pfam" id="PF26595">
    <property type="entry name" value="A_ENA"/>
    <property type="match status" value="1"/>
</dbReference>
<protein>
    <recommendedName>
        <fullName evidence="4">Collagen-like protein</fullName>
    </recommendedName>
</protein>
<dbReference type="EMBL" id="JAVYAA010000001">
    <property type="protein sequence ID" value="MDT8974983.1"/>
    <property type="molecule type" value="Genomic_DNA"/>
</dbReference>
<evidence type="ECO:0000313" key="2">
    <source>
        <dbReference type="EMBL" id="MDT8974983.1"/>
    </source>
</evidence>
<dbReference type="PANTHER" id="PTHR24637:SF422">
    <property type="entry name" value="COLLAGEN IV NC1 DOMAIN-CONTAINING PROTEIN"/>
    <property type="match status" value="1"/>
</dbReference>
<sequence>MSQSNIPNITPIISVTRDDALNLLLSSIALEELGLSHIINAEGEKIQFALGTLPGVTSPPASISDLLLINESVRGTINDLTKKEFLLQSKLESVLAAPSLLGPTGPTGPTGGAAGATGATGPTGAAGATGATGATGAAGVTGVTGATGAAGVTGATGATGAAGATGATGATGAAGVTGATGATGAAGVTGATGATGAAGVTGATGATGAAGVTGATGPLITSNFAVIDGGFLPSPVPSGGTVPFNMAPVISGTLISQTPPSPDIFLAGGHSYLVNWEASEITITLPQSSSIQFILTLNGTEIQFSFVSAPPNSPVGIHTSGTMIVTTPPGPDSVLNLVNTSLFPINNVGVTFTIVAIT</sequence>
<accession>A0AAJ2N081</accession>
<evidence type="ECO:0000256" key="1">
    <source>
        <dbReference type="SAM" id="MobiDB-lite"/>
    </source>
</evidence>